<feature type="signal peptide" evidence="2">
    <location>
        <begin position="1"/>
        <end position="21"/>
    </location>
</feature>
<dbReference type="EMBL" id="LSSN01005146">
    <property type="protein sequence ID" value="OMJ10141.1"/>
    <property type="molecule type" value="Genomic_DNA"/>
</dbReference>
<evidence type="ECO:0000256" key="1">
    <source>
        <dbReference type="SAM" id="Phobius"/>
    </source>
</evidence>
<keyword evidence="1" id="KW-0472">Membrane</keyword>
<dbReference type="AlphaFoldDB" id="A0A1R1X674"/>
<feature type="chain" id="PRO_5013272110" evidence="2">
    <location>
        <begin position="22"/>
        <end position="119"/>
    </location>
</feature>
<evidence type="ECO:0000256" key="2">
    <source>
        <dbReference type="SAM" id="SignalP"/>
    </source>
</evidence>
<keyword evidence="1" id="KW-1133">Transmembrane helix</keyword>
<feature type="transmembrane region" description="Helical" evidence="1">
    <location>
        <begin position="45"/>
        <end position="63"/>
    </location>
</feature>
<name>A0A1R1X674_9FUNG</name>
<evidence type="ECO:0000313" key="4">
    <source>
        <dbReference type="Proteomes" id="UP000187283"/>
    </source>
</evidence>
<proteinExistence type="predicted"/>
<keyword evidence="2" id="KW-0732">Signal</keyword>
<gene>
    <name evidence="3" type="ORF">AYI70_g10507</name>
</gene>
<keyword evidence="4" id="KW-1185">Reference proteome</keyword>
<accession>A0A1R1X674</accession>
<evidence type="ECO:0000313" key="3">
    <source>
        <dbReference type="EMBL" id="OMJ10141.1"/>
    </source>
</evidence>
<protein>
    <submittedName>
        <fullName evidence="3">Uncharacterized protein</fullName>
    </submittedName>
</protein>
<dbReference type="Proteomes" id="UP000187283">
    <property type="component" value="Unassembled WGS sequence"/>
</dbReference>
<sequence>MFRSIIIKIVALICIFFTVNSQDNLYGGAPYRMPVRAYPKRGYSGVFITYLMVPNACMVCPTFNSMQVLSTRPGIIRIFSKNDCTGSFYDFVANNARYIDIYALTAFVPKTWVYLPDLY</sequence>
<reference evidence="3 4" key="1">
    <citation type="submission" date="2017-01" db="EMBL/GenBank/DDBJ databases">
        <authorList>
            <person name="Mah S.A."/>
            <person name="Swanson W.J."/>
            <person name="Moy G.W."/>
            <person name="Vacquier V.D."/>
        </authorList>
    </citation>
    <scope>NUCLEOTIDE SEQUENCE [LARGE SCALE GENOMIC DNA]</scope>
    <source>
        <strain evidence="3 4">GSMNP</strain>
    </source>
</reference>
<organism evidence="3 4">
    <name type="scientific">Smittium culicis</name>
    <dbReference type="NCBI Taxonomy" id="133412"/>
    <lineage>
        <taxon>Eukaryota</taxon>
        <taxon>Fungi</taxon>
        <taxon>Fungi incertae sedis</taxon>
        <taxon>Zoopagomycota</taxon>
        <taxon>Kickxellomycotina</taxon>
        <taxon>Harpellomycetes</taxon>
        <taxon>Harpellales</taxon>
        <taxon>Legeriomycetaceae</taxon>
        <taxon>Smittium</taxon>
    </lineage>
</organism>
<keyword evidence="1" id="KW-0812">Transmembrane</keyword>
<comment type="caution">
    <text evidence="3">The sequence shown here is derived from an EMBL/GenBank/DDBJ whole genome shotgun (WGS) entry which is preliminary data.</text>
</comment>